<sequence length="72" mass="8287">MAWELLVERASSRRSASVDRLYRLLERREADALLLRHKLGLSVLQGGEVMGLDGTEFAWLSRRALRKMTDQT</sequence>
<dbReference type="Proteomes" id="UP000011205">
    <property type="component" value="Unassembled WGS sequence"/>
</dbReference>
<accession>L8PEC0</accession>
<comment type="caution">
    <text evidence="1">The sequence shown here is derived from an EMBL/GenBank/DDBJ whole genome shotgun (WGS) entry which is preliminary data.</text>
</comment>
<dbReference type="EMBL" id="AMLP01000102">
    <property type="protein sequence ID" value="ELS55921.1"/>
    <property type="molecule type" value="Genomic_DNA"/>
</dbReference>
<dbReference type="PATRIC" id="fig|1160705.3.peg.3240"/>
<reference evidence="1 2" key="1">
    <citation type="journal article" date="2013" name="Genome Announc.">
        <title>Draft Genome Sequence of Streptomyces viridochromogenes Strain Tu57, Producer of Avilamycin.</title>
        <authorList>
            <person name="Gruning B.A."/>
            <person name="Erxleben A."/>
            <person name="Hahnlein A."/>
            <person name="Gunther S."/>
        </authorList>
    </citation>
    <scope>NUCLEOTIDE SEQUENCE [LARGE SCALE GENOMIC DNA]</scope>
    <source>
        <strain evidence="1 2">Tue57</strain>
    </source>
</reference>
<evidence type="ECO:0000313" key="1">
    <source>
        <dbReference type="EMBL" id="ELS55921.1"/>
    </source>
</evidence>
<protein>
    <submittedName>
        <fullName evidence="1">Uncharacterized protein</fullName>
    </submittedName>
</protein>
<name>L8PEC0_STRVR</name>
<dbReference type="AlphaFoldDB" id="L8PEC0"/>
<gene>
    <name evidence="1" type="ORF">STVIR_3266</name>
</gene>
<proteinExistence type="predicted"/>
<evidence type="ECO:0000313" key="2">
    <source>
        <dbReference type="Proteomes" id="UP000011205"/>
    </source>
</evidence>
<organism evidence="1 2">
    <name type="scientific">Streptomyces viridochromogenes Tue57</name>
    <dbReference type="NCBI Taxonomy" id="1160705"/>
    <lineage>
        <taxon>Bacteria</taxon>
        <taxon>Bacillati</taxon>
        <taxon>Actinomycetota</taxon>
        <taxon>Actinomycetes</taxon>
        <taxon>Kitasatosporales</taxon>
        <taxon>Streptomycetaceae</taxon>
        <taxon>Streptomyces</taxon>
    </lineage>
</organism>